<gene>
    <name evidence="1" type="ORF">MUK42_36220</name>
</gene>
<evidence type="ECO:0000313" key="2">
    <source>
        <dbReference type="Proteomes" id="UP001055439"/>
    </source>
</evidence>
<dbReference type="AlphaFoldDB" id="A0A9E7JYD1"/>
<protein>
    <submittedName>
        <fullName evidence="1">Uncharacterized protein</fullName>
    </submittedName>
</protein>
<reference evidence="1" key="1">
    <citation type="submission" date="2022-05" db="EMBL/GenBank/DDBJ databases">
        <title>The Musa troglodytarum L. genome provides insights into the mechanism of non-climacteric behaviour and enrichment of carotenoids.</title>
        <authorList>
            <person name="Wang J."/>
        </authorList>
    </citation>
    <scope>NUCLEOTIDE SEQUENCE</scope>
    <source>
        <tissue evidence="1">Leaf</tissue>
    </source>
</reference>
<proteinExistence type="predicted"/>
<dbReference type="EMBL" id="CP097506">
    <property type="protein sequence ID" value="URD97903.1"/>
    <property type="molecule type" value="Genomic_DNA"/>
</dbReference>
<name>A0A9E7JYD1_9LILI</name>
<dbReference type="Proteomes" id="UP001055439">
    <property type="component" value="Chromosome 4"/>
</dbReference>
<accession>A0A9E7JYD1</accession>
<sequence length="41" mass="4353">MGLNHVGKVVLSCFAYFPLFGLSDSAISLVSRSSSFLAAYP</sequence>
<organism evidence="1 2">
    <name type="scientific">Musa troglodytarum</name>
    <name type="common">fe'i banana</name>
    <dbReference type="NCBI Taxonomy" id="320322"/>
    <lineage>
        <taxon>Eukaryota</taxon>
        <taxon>Viridiplantae</taxon>
        <taxon>Streptophyta</taxon>
        <taxon>Embryophyta</taxon>
        <taxon>Tracheophyta</taxon>
        <taxon>Spermatophyta</taxon>
        <taxon>Magnoliopsida</taxon>
        <taxon>Liliopsida</taxon>
        <taxon>Zingiberales</taxon>
        <taxon>Musaceae</taxon>
        <taxon>Musa</taxon>
    </lineage>
</organism>
<keyword evidence="2" id="KW-1185">Reference proteome</keyword>
<evidence type="ECO:0000313" key="1">
    <source>
        <dbReference type="EMBL" id="URD97903.1"/>
    </source>
</evidence>